<dbReference type="AlphaFoldDB" id="A0A7W0DLF8"/>
<sequence length="260" mass="28405">MRDGESAADARPPRRHGRTALLIATAAVLGLVAGIAVGYGVQAERPPTPLPALAQPGLAYPGKALPEGKEPDPLSDKEDRSRRTAGDLRKLLIPRPKGAREVDVPTFDGGSLPVDGWMTAADYATEYVDEGSMFEYFAEEDIRRVAGADWERGQYGQIAVRLVQFRSGAGMGAVDFAESQLDYMPESDEGAGYAGDPIKGSGNGRYFVYPVQNKPGYLPLYEARALGYRGDVMFDIHIFDTRPISKRDIRTLAERQLERL</sequence>
<organism evidence="3 4">
    <name type="scientific">Streptomyces himalayensis subsp. himalayensis</name>
    <dbReference type="NCBI Taxonomy" id="2756131"/>
    <lineage>
        <taxon>Bacteria</taxon>
        <taxon>Bacillati</taxon>
        <taxon>Actinomycetota</taxon>
        <taxon>Actinomycetes</taxon>
        <taxon>Kitasatosporales</taxon>
        <taxon>Streptomycetaceae</taxon>
        <taxon>Streptomyces</taxon>
        <taxon>Streptomyces himalayensis</taxon>
    </lineage>
</organism>
<dbReference type="Proteomes" id="UP000545761">
    <property type="component" value="Unassembled WGS sequence"/>
</dbReference>
<evidence type="ECO:0000313" key="3">
    <source>
        <dbReference type="EMBL" id="MBA2947294.1"/>
    </source>
</evidence>
<keyword evidence="2" id="KW-0472">Membrane</keyword>
<name>A0A7W0DLF8_9ACTN</name>
<keyword evidence="2" id="KW-0812">Transmembrane</keyword>
<reference evidence="3 4" key="1">
    <citation type="submission" date="2020-07" db="EMBL/GenBank/DDBJ databases">
        <title>Streptomyces isolated from Indian soil.</title>
        <authorList>
            <person name="Mandal S."/>
            <person name="Maiti P.K."/>
        </authorList>
    </citation>
    <scope>NUCLEOTIDE SEQUENCE [LARGE SCALE GENOMIC DNA]</scope>
    <source>
        <strain evidence="3 4">PSKA28</strain>
    </source>
</reference>
<comment type="caution">
    <text evidence="3">The sequence shown here is derived from an EMBL/GenBank/DDBJ whole genome shotgun (WGS) entry which is preliminary data.</text>
</comment>
<evidence type="ECO:0000256" key="1">
    <source>
        <dbReference type="SAM" id="MobiDB-lite"/>
    </source>
</evidence>
<proteinExistence type="predicted"/>
<evidence type="ECO:0000313" key="4">
    <source>
        <dbReference type="Proteomes" id="UP000545761"/>
    </source>
</evidence>
<evidence type="ECO:0000256" key="2">
    <source>
        <dbReference type="SAM" id="Phobius"/>
    </source>
</evidence>
<feature type="region of interest" description="Disordered" evidence="1">
    <location>
        <begin position="50"/>
        <end position="86"/>
    </location>
</feature>
<gene>
    <name evidence="3" type="ORF">H1D24_16185</name>
</gene>
<dbReference type="EMBL" id="JACEHE010000008">
    <property type="protein sequence ID" value="MBA2947294.1"/>
    <property type="molecule type" value="Genomic_DNA"/>
</dbReference>
<keyword evidence="2" id="KW-1133">Transmembrane helix</keyword>
<accession>A0A7W0DLF8</accession>
<protein>
    <submittedName>
        <fullName evidence="3">Uncharacterized protein</fullName>
    </submittedName>
</protein>
<feature type="transmembrane region" description="Helical" evidence="2">
    <location>
        <begin position="20"/>
        <end position="41"/>
    </location>
</feature>
<feature type="compositionally biased region" description="Basic and acidic residues" evidence="1">
    <location>
        <begin position="66"/>
        <end position="86"/>
    </location>
</feature>